<name>A0A6I4UZH1_9SPHN</name>
<evidence type="ECO:0000313" key="4">
    <source>
        <dbReference type="Proteomes" id="UP000469159"/>
    </source>
</evidence>
<sequence length="233" mass="24467">MLLREVDEAVRQDRAAHIAQTYGKLIIGGLILLLAAFGAWLWWDASQEGKLETGSEELVTALDQLEAGNRDTADKELAAIAEDGAPAAAAGAAMLRAGILIEQGKAADGAKMLFAVADDDDAPAAYRELAAIRAVAATFDSMEPQQVIDRLKPLATPGTPWFGSAGELLAMAYLKQGKNDLAGPLFASIAKDEDVPQTLRSRTRQMAGMLGYDAVVDIDQAIAETAGGEAAAQ</sequence>
<keyword evidence="1" id="KW-0472">Membrane</keyword>
<dbReference type="AlphaFoldDB" id="A0A6I4UZH1"/>
<dbReference type="Pfam" id="PF09976">
    <property type="entry name" value="TPR_21"/>
    <property type="match status" value="1"/>
</dbReference>
<evidence type="ECO:0000259" key="2">
    <source>
        <dbReference type="Pfam" id="PF09976"/>
    </source>
</evidence>
<dbReference type="OrthoDB" id="7173339at2"/>
<accession>A0A6I4UZH1</accession>
<dbReference type="EMBL" id="WTYK01000009">
    <property type="protein sequence ID" value="MXP42647.1"/>
    <property type="molecule type" value="Genomic_DNA"/>
</dbReference>
<evidence type="ECO:0000313" key="3">
    <source>
        <dbReference type="EMBL" id="MXP42647.1"/>
    </source>
</evidence>
<feature type="domain" description="Ancillary SecYEG translocon subunit/Cell division coordinator CpoB TPR" evidence="2">
    <location>
        <begin position="20"/>
        <end position="182"/>
    </location>
</feature>
<comment type="caution">
    <text evidence="3">The sequence shown here is derived from an EMBL/GenBank/DDBJ whole genome shotgun (WGS) entry which is preliminary data.</text>
</comment>
<dbReference type="InterPro" id="IPR018704">
    <property type="entry name" value="SecYEG/CpoB_TPR"/>
</dbReference>
<feature type="transmembrane region" description="Helical" evidence="1">
    <location>
        <begin position="21"/>
        <end position="43"/>
    </location>
</feature>
<protein>
    <submittedName>
        <fullName evidence="3">Tetratricopeptide repeat protein</fullName>
    </submittedName>
</protein>
<evidence type="ECO:0000256" key="1">
    <source>
        <dbReference type="SAM" id="Phobius"/>
    </source>
</evidence>
<proteinExistence type="predicted"/>
<keyword evidence="4" id="KW-1185">Reference proteome</keyword>
<keyword evidence="1" id="KW-1133">Transmembrane helix</keyword>
<reference evidence="3 4" key="1">
    <citation type="submission" date="2019-12" db="EMBL/GenBank/DDBJ databases">
        <title>Genomic-based taxomic classification of the family Erythrobacteraceae.</title>
        <authorList>
            <person name="Xu L."/>
        </authorList>
    </citation>
    <scope>NUCLEOTIDE SEQUENCE [LARGE SCALE GENOMIC DNA]</scope>
    <source>
        <strain evidence="3 4">MCCC 1K02066</strain>
    </source>
</reference>
<organism evidence="3 4">
    <name type="scientific">Croceibacterium soli</name>
    <dbReference type="NCBI Taxonomy" id="1739690"/>
    <lineage>
        <taxon>Bacteria</taxon>
        <taxon>Pseudomonadati</taxon>
        <taxon>Pseudomonadota</taxon>
        <taxon>Alphaproteobacteria</taxon>
        <taxon>Sphingomonadales</taxon>
        <taxon>Erythrobacteraceae</taxon>
        <taxon>Croceibacterium</taxon>
    </lineage>
</organism>
<gene>
    <name evidence="3" type="ORF">GRI75_13460</name>
</gene>
<keyword evidence="1" id="KW-0812">Transmembrane</keyword>
<dbReference type="Proteomes" id="UP000469159">
    <property type="component" value="Unassembled WGS sequence"/>
</dbReference>